<evidence type="ECO:0000313" key="2">
    <source>
        <dbReference type="EMBL" id="KAK1457537.1"/>
    </source>
</evidence>
<comment type="caution">
    <text evidence="2">The sequence shown here is derived from an EMBL/GenBank/DDBJ whole genome shotgun (WGS) entry which is preliminary data.</text>
</comment>
<proteinExistence type="predicted"/>
<organism evidence="2 3">
    <name type="scientific">Colletotrichum cuscutae</name>
    <dbReference type="NCBI Taxonomy" id="1209917"/>
    <lineage>
        <taxon>Eukaryota</taxon>
        <taxon>Fungi</taxon>
        <taxon>Dikarya</taxon>
        <taxon>Ascomycota</taxon>
        <taxon>Pezizomycotina</taxon>
        <taxon>Sordariomycetes</taxon>
        <taxon>Hypocreomycetidae</taxon>
        <taxon>Glomerellales</taxon>
        <taxon>Glomerellaceae</taxon>
        <taxon>Colletotrichum</taxon>
        <taxon>Colletotrichum acutatum species complex</taxon>
    </lineage>
</organism>
<feature type="region of interest" description="Disordered" evidence="1">
    <location>
        <begin position="165"/>
        <end position="188"/>
    </location>
</feature>
<feature type="compositionally biased region" description="Basic and acidic residues" evidence="1">
    <location>
        <begin position="179"/>
        <end position="188"/>
    </location>
</feature>
<evidence type="ECO:0000256" key="1">
    <source>
        <dbReference type="SAM" id="MobiDB-lite"/>
    </source>
</evidence>
<dbReference type="EMBL" id="MPDP01000281">
    <property type="protein sequence ID" value="KAK1457537.1"/>
    <property type="molecule type" value="Genomic_DNA"/>
</dbReference>
<evidence type="ECO:0000313" key="3">
    <source>
        <dbReference type="Proteomes" id="UP001239213"/>
    </source>
</evidence>
<sequence length="188" mass="21096">MGKGNTSSGASGRRRCWGGRARVPGGLQWAMWGGRRARMWVSLGNAETLEDDLSEGGDNSSQHQTGMEWTVARFHAIADMFIARDVEQDEPTTDGPQVKRAAYAVQGQLILASKGAGKTMEPPFLPAVRTRLACLRLQMTIMDQDHGRHFQRQMPGTADRWNELRQRPRHGAFLQTSRDYGDKERGWK</sequence>
<dbReference type="AlphaFoldDB" id="A0AAI9UFM7"/>
<keyword evidence="3" id="KW-1185">Reference proteome</keyword>
<accession>A0AAI9UFM7</accession>
<name>A0AAI9UFM7_9PEZI</name>
<dbReference type="Proteomes" id="UP001239213">
    <property type="component" value="Unassembled WGS sequence"/>
</dbReference>
<reference evidence="2" key="1">
    <citation type="submission" date="2016-11" db="EMBL/GenBank/DDBJ databases">
        <title>The genome sequence of Colletotrichum cuscutae.</title>
        <authorList>
            <person name="Baroncelli R."/>
        </authorList>
    </citation>
    <scope>NUCLEOTIDE SEQUENCE</scope>
    <source>
        <strain evidence="2">IMI 304802</strain>
    </source>
</reference>
<protein>
    <submittedName>
        <fullName evidence="2">Uncharacterized protein</fullName>
    </submittedName>
</protein>
<gene>
    <name evidence="2" type="ORF">CCUS01_09651</name>
</gene>